<proteinExistence type="predicted"/>
<protein>
    <submittedName>
        <fullName evidence="3">Pimeloyl-ACP methyl ester carboxylesterase</fullName>
    </submittedName>
</protein>
<dbReference type="SUPFAM" id="SSF53474">
    <property type="entry name" value="alpha/beta-Hydrolases"/>
    <property type="match status" value="1"/>
</dbReference>
<evidence type="ECO:0000259" key="2">
    <source>
        <dbReference type="Pfam" id="PF00561"/>
    </source>
</evidence>
<sequence length="301" mass="32911">MSTVTTSDGIELAVQTAGDPTRSTVVLVHGFPDDHSAWDGIVQRLVVDHHVVTYDTRGTGVSDKPNRIVDYRLDQLADDLQRVIDHAIEQAGTDEGVHLVGHDWGSVQAWHLITGHDLHGVLSYSSISGPCIDHVPGWVARKAKQRRFRDIVAMWKSPLYMGFFSIPVVAPILARLGLIDPTIRLAINAFERPDSDSPRPPGPSARRNAASIRIYAANVLPRLAKPERDGTDVPVLVLTPQRDIFIPSVTQRDPHPAISTIEIRDILGGHWAPTYNPGAVGDAIVEWVARHSIVVPADDGP</sequence>
<organism evidence="3 4">
    <name type="scientific">Williamsia sterculiae</name>
    <dbReference type="NCBI Taxonomy" id="1344003"/>
    <lineage>
        <taxon>Bacteria</taxon>
        <taxon>Bacillati</taxon>
        <taxon>Actinomycetota</taxon>
        <taxon>Actinomycetes</taxon>
        <taxon>Mycobacteriales</taxon>
        <taxon>Nocardiaceae</taxon>
        <taxon>Williamsia</taxon>
    </lineage>
</organism>
<evidence type="ECO:0000256" key="1">
    <source>
        <dbReference type="ARBA" id="ARBA00022801"/>
    </source>
</evidence>
<feature type="domain" description="AB hydrolase-1" evidence="2">
    <location>
        <begin position="24"/>
        <end position="272"/>
    </location>
</feature>
<dbReference type="EMBL" id="FTNT01000003">
    <property type="protein sequence ID" value="SIR90463.1"/>
    <property type="molecule type" value="Genomic_DNA"/>
</dbReference>
<name>A0A1N7EQS5_9NOCA</name>
<dbReference type="Pfam" id="PF00561">
    <property type="entry name" value="Abhydrolase_1"/>
    <property type="match status" value="1"/>
</dbReference>
<gene>
    <name evidence="3" type="ORF">SAMN05445060_1586</name>
</gene>
<dbReference type="GO" id="GO:0016787">
    <property type="term" value="F:hydrolase activity"/>
    <property type="evidence" value="ECO:0007669"/>
    <property type="project" value="UniProtKB-KW"/>
</dbReference>
<dbReference type="InterPro" id="IPR000639">
    <property type="entry name" value="Epox_hydrolase-like"/>
</dbReference>
<accession>A0A1N7EQS5</accession>
<dbReference type="AlphaFoldDB" id="A0A1N7EQS5"/>
<dbReference type="RefSeq" id="WP_076478121.1">
    <property type="nucleotide sequence ID" value="NZ_FTNT01000003.1"/>
</dbReference>
<evidence type="ECO:0000313" key="3">
    <source>
        <dbReference type="EMBL" id="SIR90463.1"/>
    </source>
</evidence>
<dbReference type="Gene3D" id="3.40.50.1820">
    <property type="entry name" value="alpha/beta hydrolase"/>
    <property type="match status" value="1"/>
</dbReference>
<dbReference type="InterPro" id="IPR029058">
    <property type="entry name" value="AB_hydrolase_fold"/>
</dbReference>
<dbReference type="OrthoDB" id="4220752at2"/>
<dbReference type="PANTHER" id="PTHR43329">
    <property type="entry name" value="EPOXIDE HYDROLASE"/>
    <property type="match status" value="1"/>
</dbReference>
<dbReference type="Proteomes" id="UP000186218">
    <property type="component" value="Unassembled WGS sequence"/>
</dbReference>
<reference evidence="3 4" key="1">
    <citation type="submission" date="2017-01" db="EMBL/GenBank/DDBJ databases">
        <authorList>
            <person name="Mah S.A."/>
            <person name="Swanson W.J."/>
            <person name="Moy G.W."/>
            <person name="Vacquier V.D."/>
        </authorList>
    </citation>
    <scope>NUCLEOTIDE SEQUENCE [LARGE SCALE GENOMIC DNA]</scope>
    <source>
        <strain evidence="3 4">CPCC 203464</strain>
    </source>
</reference>
<dbReference type="STRING" id="1344003.SAMN05445060_1586"/>
<keyword evidence="4" id="KW-1185">Reference proteome</keyword>
<dbReference type="PRINTS" id="PR00412">
    <property type="entry name" value="EPOXHYDRLASE"/>
</dbReference>
<dbReference type="InterPro" id="IPR000073">
    <property type="entry name" value="AB_hydrolase_1"/>
</dbReference>
<evidence type="ECO:0000313" key="4">
    <source>
        <dbReference type="Proteomes" id="UP000186218"/>
    </source>
</evidence>
<keyword evidence="1" id="KW-0378">Hydrolase</keyword>